<reference evidence="2 3" key="1">
    <citation type="submission" date="2022-12" db="EMBL/GenBank/DDBJ databases">
        <title>Chromosome-level genome of Tegillarca granosa.</title>
        <authorList>
            <person name="Kim J."/>
        </authorList>
    </citation>
    <scope>NUCLEOTIDE SEQUENCE [LARGE SCALE GENOMIC DNA]</scope>
    <source>
        <strain evidence="2">Teg-2019</strain>
        <tissue evidence="2">Adductor muscle</tissue>
    </source>
</reference>
<sequence>MLTNDVNTDIEKLLETQGAGIFIKSKAGAPTAIPNQLVAFEKLQRHAISRFSKERVYNMLKTVMQHLRSENKQKEQENAKNERKSAEKEQKAKGNSPDSDKSKDDDSGRESVSKDEQLTEKKDKSPEVSDKDQNATTNNENENKKQFVKADIKIQSVKQVRETSS</sequence>
<protein>
    <submittedName>
        <fullName evidence="2">Uncharacterized protein</fullName>
    </submittedName>
</protein>
<keyword evidence="3" id="KW-1185">Reference proteome</keyword>
<comment type="caution">
    <text evidence="2">The sequence shown here is derived from an EMBL/GenBank/DDBJ whole genome shotgun (WGS) entry which is preliminary data.</text>
</comment>
<organism evidence="2 3">
    <name type="scientific">Tegillarca granosa</name>
    <name type="common">Malaysian cockle</name>
    <name type="synonym">Anadara granosa</name>
    <dbReference type="NCBI Taxonomy" id="220873"/>
    <lineage>
        <taxon>Eukaryota</taxon>
        <taxon>Metazoa</taxon>
        <taxon>Spiralia</taxon>
        <taxon>Lophotrochozoa</taxon>
        <taxon>Mollusca</taxon>
        <taxon>Bivalvia</taxon>
        <taxon>Autobranchia</taxon>
        <taxon>Pteriomorphia</taxon>
        <taxon>Arcoida</taxon>
        <taxon>Arcoidea</taxon>
        <taxon>Arcidae</taxon>
        <taxon>Tegillarca</taxon>
    </lineage>
</organism>
<evidence type="ECO:0000313" key="2">
    <source>
        <dbReference type="EMBL" id="KAJ8313517.1"/>
    </source>
</evidence>
<name>A0ABQ9FAX2_TEGGR</name>
<feature type="region of interest" description="Disordered" evidence="1">
    <location>
        <begin position="67"/>
        <end position="149"/>
    </location>
</feature>
<feature type="compositionally biased region" description="Basic and acidic residues" evidence="1">
    <location>
        <begin position="67"/>
        <end position="133"/>
    </location>
</feature>
<gene>
    <name evidence="2" type="ORF">KUTeg_008078</name>
</gene>
<evidence type="ECO:0000313" key="3">
    <source>
        <dbReference type="Proteomes" id="UP001217089"/>
    </source>
</evidence>
<evidence type="ECO:0000256" key="1">
    <source>
        <dbReference type="SAM" id="MobiDB-lite"/>
    </source>
</evidence>
<dbReference type="EMBL" id="JARBDR010000342">
    <property type="protein sequence ID" value="KAJ8313517.1"/>
    <property type="molecule type" value="Genomic_DNA"/>
</dbReference>
<proteinExistence type="predicted"/>
<dbReference type="Proteomes" id="UP001217089">
    <property type="component" value="Unassembled WGS sequence"/>
</dbReference>
<accession>A0ABQ9FAX2</accession>